<evidence type="ECO:0000313" key="8">
    <source>
        <dbReference type="EMBL" id="CDR42483.1"/>
    </source>
</evidence>
<organism evidence="8">
    <name type="scientific">Cyberlindnera fabianii</name>
    <name type="common">Yeast</name>
    <name type="synonym">Hansenula fabianii</name>
    <dbReference type="NCBI Taxonomy" id="36022"/>
    <lineage>
        <taxon>Eukaryota</taxon>
        <taxon>Fungi</taxon>
        <taxon>Dikarya</taxon>
        <taxon>Ascomycota</taxon>
        <taxon>Saccharomycotina</taxon>
        <taxon>Saccharomycetes</taxon>
        <taxon>Phaffomycetales</taxon>
        <taxon>Phaffomycetaceae</taxon>
        <taxon>Cyberlindnera</taxon>
    </lineage>
</organism>
<dbReference type="OMA" id="ETWAANG"/>
<keyword evidence="4" id="KW-0443">Lipid metabolism</keyword>
<dbReference type="GO" id="GO:0004806">
    <property type="term" value="F:triacylglycerol lipase activity"/>
    <property type="evidence" value="ECO:0007669"/>
    <property type="project" value="UniProtKB-EC"/>
</dbReference>
<dbReference type="PANTHER" id="PTHR11559">
    <property type="entry name" value="CARBOXYLESTERASE"/>
    <property type="match status" value="1"/>
</dbReference>
<dbReference type="InterPro" id="IPR019826">
    <property type="entry name" value="Carboxylesterase_B_AS"/>
</dbReference>
<dbReference type="InterPro" id="IPR002018">
    <property type="entry name" value="CarbesteraseB"/>
</dbReference>
<keyword evidence="4" id="KW-0442">Lipid degradation</keyword>
<dbReference type="AlphaFoldDB" id="A0A061AXY3"/>
<keyword evidence="3 5" id="KW-0378">Hydrolase</keyword>
<evidence type="ECO:0000256" key="6">
    <source>
        <dbReference type="SAM" id="SignalP"/>
    </source>
</evidence>
<keyword evidence="6" id="KW-0732">Signal</keyword>
<evidence type="ECO:0000256" key="1">
    <source>
        <dbReference type="ARBA" id="ARBA00001024"/>
    </source>
</evidence>
<dbReference type="EMBL" id="LK052894">
    <property type="protein sequence ID" value="CDR42483.1"/>
    <property type="molecule type" value="Genomic_DNA"/>
</dbReference>
<gene>
    <name evidence="9" type="ORF">BON22_2753</name>
    <name evidence="8" type="ORF">CYFA0S_09e04566g</name>
</gene>
<evidence type="ECO:0000313" key="9">
    <source>
        <dbReference type="EMBL" id="ONH67546.1"/>
    </source>
</evidence>
<dbReference type="PROSITE" id="PS00122">
    <property type="entry name" value="CARBOXYLESTERASE_B_1"/>
    <property type="match status" value="1"/>
</dbReference>
<proteinExistence type="inferred from homology"/>
<evidence type="ECO:0000256" key="3">
    <source>
        <dbReference type="ARBA" id="ARBA00022801"/>
    </source>
</evidence>
<dbReference type="Gene3D" id="3.40.50.1820">
    <property type="entry name" value="alpha/beta hydrolase"/>
    <property type="match status" value="1"/>
</dbReference>
<evidence type="ECO:0000256" key="2">
    <source>
        <dbReference type="ARBA" id="ARBA00005964"/>
    </source>
</evidence>
<dbReference type="InterPro" id="IPR019819">
    <property type="entry name" value="Carboxylesterase_B_CS"/>
</dbReference>
<feature type="chain" id="PRO_5015026818" description="Carboxylic ester hydrolase" evidence="6">
    <location>
        <begin position="16"/>
        <end position="549"/>
    </location>
</feature>
<evidence type="ECO:0000259" key="7">
    <source>
        <dbReference type="Pfam" id="PF00135"/>
    </source>
</evidence>
<dbReference type="ESTHER" id="cybfa-a0a061axy3">
    <property type="family name" value="Fungal_carboxylesterase_lipase"/>
</dbReference>
<dbReference type="SUPFAM" id="SSF53474">
    <property type="entry name" value="alpha/beta-Hydrolases"/>
    <property type="match status" value="1"/>
</dbReference>
<sequence length="549" mass="60793">MKFSNALLLAGCATAAPSVSITNGTVVGVHLDSFDQDIFLGIPYAQPPVGSLRFAPPKPYNESWDDVFVADEYGSACWSTSGIDSAHFEHSEDCLTINVVKPNGNFSDLPVAFWIHGGGFADGTGGRPAYNMSFIIQNAVDIGKPFIGVSINYRLAPFGFWSSNALTQKGWTNVGLRDQIQAINWVRENIEAFGGDPDHIVIWGESAGAISVGKLMTSGKVPFIKGAIMESGSAVLHDIWAASVPQYEDDFENVVDYFNCTEASDVIECLQDVDEIDLQYAFNITNGIMKYTPFPVVDGDIIPKSGYDSYANGEFTKIPILIGDNTDEGNAFTPTTIVDFASFYTAAKSTFPHLTNTSLNTIYELYTSRNNTLSPLQPSYDAPNTGLLNVSDIYRYVAPFFGDAYFIAPSRFVAEFTAEAGLPVYKYRHNIPNSNNYNLTYVFGATHYTEVAYVFYTGQEDNGFRDSSDGQKWWNDDRSEEISKTISEMWAGFITDLDPNVADTGIEWSSYMNQPKNLVFDIDGFYQEADNFRADHISFIRDIHSQFVM</sequence>
<accession>A0A061AXY3</accession>
<reference evidence="9" key="3">
    <citation type="submission" date="2017-01" db="EMBL/GenBank/DDBJ databases">
        <authorList>
            <person name="Mah S.A."/>
            <person name="Swanson W.J."/>
            <person name="Moy G.W."/>
            <person name="Vacquier V.D."/>
        </authorList>
    </citation>
    <scope>NUCLEOTIDE SEQUENCE [LARGE SCALE GENOMIC DNA]</scope>
    <source>
        <strain evidence="9">65</strain>
    </source>
</reference>
<evidence type="ECO:0000256" key="5">
    <source>
        <dbReference type="RuleBase" id="RU361235"/>
    </source>
</evidence>
<comment type="similarity">
    <text evidence="2 5">Belongs to the type-B carboxylesterase/lipase family.</text>
</comment>
<evidence type="ECO:0000313" key="10">
    <source>
        <dbReference type="Proteomes" id="UP000189513"/>
    </source>
</evidence>
<evidence type="ECO:0000256" key="4">
    <source>
        <dbReference type="ARBA" id="ARBA00022963"/>
    </source>
</evidence>
<dbReference type="InterPro" id="IPR050309">
    <property type="entry name" value="Type-B_Carboxylest/Lipase"/>
</dbReference>
<dbReference type="VEuPathDB" id="FungiDB:BON22_2753"/>
<dbReference type="EMBL" id="MPUK01000004">
    <property type="protein sequence ID" value="ONH67546.1"/>
    <property type="molecule type" value="Genomic_DNA"/>
</dbReference>
<feature type="signal peptide" evidence="6">
    <location>
        <begin position="1"/>
        <end position="15"/>
    </location>
</feature>
<dbReference type="Pfam" id="PF00135">
    <property type="entry name" value="COesterase"/>
    <property type="match status" value="1"/>
</dbReference>
<reference evidence="8" key="1">
    <citation type="journal article" date="2014" name="Genome Announc.">
        <title>Genome sequence of the yeast Cyberlindnera fabianii (Hansenula fabianii).</title>
        <authorList>
            <person name="Freel K.C."/>
            <person name="Sarilar V."/>
            <person name="Neuveglise C."/>
            <person name="Devillers H."/>
            <person name="Friedrich A."/>
            <person name="Schacherer J."/>
        </authorList>
    </citation>
    <scope>NUCLEOTIDE SEQUENCE</scope>
    <source>
        <strain evidence="8">YJS4271</strain>
    </source>
</reference>
<dbReference type="InterPro" id="IPR029058">
    <property type="entry name" value="AB_hydrolase_fold"/>
</dbReference>
<dbReference type="STRING" id="36022.A0A061AXY3"/>
<reference evidence="10" key="2">
    <citation type="journal article" date="2017" name="Genome Announc.">
        <title>Genome sequences of Cyberlindnera fabianii 65, Pichia kudriavzevii 129, and Saccharomyces cerevisiae 131 isolated from fermented masau fruits in Zimbabwe.</title>
        <authorList>
            <person name="van Rijswijck I.M.H."/>
            <person name="Derks M.F.L."/>
            <person name="Abee T."/>
            <person name="de Ridder D."/>
            <person name="Smid E.J."/>
        </authorList>
    </citation>
    <scope>NUCLEOTIDE SEQUENCE [LARGE SCALE GENOMIC DNA]</scope>
    <source>
        <strain evidence="10">65</strain>
    </source>
</reference>
<dbReference type="PROSITE" id="PS00941">
    <property type="entry name" value="CARBOXYLESTERASE_B_2"/>
    <property type="match status" value="1"/>
</dbReference>
<comment type="catalytic activity">
    <reaction evidence="1">
        <text>a triacylglycerol + H2O = a diacylglycerol + a fatty acid + H(+)</text>
        <dbReference type="Rhea" id="RHEA:12044"/>
        <dbReference type="ChEBI" id="CHEBI:15377"/>
        <dbReference type="ChEBI" id="CHEBI:15378"/>
        <dbReference type="ChEBI" id="CHEBI:17855"/>
        <dbReference type="ChEBI" id="CHEBI:18035"/>
        <dbReference type="ChEBI" id="CHEBI:28868"/>
        <dbReference type="EC" id="3.1.1.3"/>
    </reaction>
</comment>
<dbReference type="GO" id="GO:0016042">
    <property type="term" value="P:lipid catabolic process"/>
    <property type="evidence" value="ECO:0007669"/>
    <property type="project" value="UniProtKB-KW"/>
</dbReference>
<dbReference type="Proteomes" id="UP000189513">
    <property type="component" value="Unassembled WGS sequence"/>
</dbReference>
<protein>
    <recommendedName>
        <fullName evidence="5">Carboxylic ester hydrolase</fullName>
        <ecNumber evidence="5">3.1.1.-</ecNumber>
    </recommendedName>
</protein>
<name>A0A061AXY3_CYBFA</name>
<feature type="domain" description="Carboxylesterase type B" evidence="7">
    <location>
        <begin position="16"/>
        <end position="524"/>
    </location>
</feature>
<dbReference type="EC" id="3.1.1.-" evidence="5"/>
<dbReference type="OrthoDB" id="3977998at2759"/>
<keyword evidence="10" id="KW-1185">Reference proteome</keyword>